<dbReference type="EMBL" id="SUMC01000045">
    <property type="protein sequence ID" value="TKA04881.1"/>
    <property type="molecule type" value="Genomic_DNA"/>
</dbReference>
<comment type="caution">
    <text evidence="2">The sequence shown here is derived from an EMBL/GenBank/DDBJ whole genome shotgun (WGS) entry which is preliminary data.</text>
</comment>
<evidence type="ECO:0000313" key="3">
    <source>
        <dbReference type="Proteomes" id="UP000305778"/>
    </source>
</evidence>
<dbReference type="GO" id="GO:0008081">
    <property type="term" value="F:phosphoric diester hydrolase activity"/>
    <property type="evidence" value="ECO:0007669"/>
    <property type="project" value="InterPro"/>
</dbReference>
<dbReference type="Gene3D" id="3.20.20.190">
    <property type="entry name" value="Phosphatidylinositol (PI) phosphodiesterase"/>
    <property type="match status" value="1"/>
</dbReference>
<gene>
    <name evidence="2" type="ORF">FCI23_33895</name>
</gene>
<dbReference type="Pfam" id="PF03009">
    <property type="entry name" value="GDPD"/>
    <property type="match status" value="1"/>
</dbReference>
<sequence length="223" mass="24281">MAALTVAHRGDPYLHRENTLPSLASAVRAGADAVEMDVRLTSDGIPVLLHDPTLKRLWGHAVAVADLSCERVRQLTGGGVPTLDEALGAVEGARALLDLTLPESADAVLDSVRSCGAGTRTYYCGETTALLAVRDRDPDAEIALTWKSSTPPPSAVIDEVRPRWLNLRFGLGRPELVHWAHERGLLVAVWTADTRRTMRRLHRMGVDSITTNRVSTLRRLLDG</sequence>
<dbReference type="PANTHER" id="PTHR46211:SF1">
    <property type="entry name" value="GLYCEROPHOSPHODIESTER PHOSPHODIESTERASE, CYTOPLASMIC"/>
    <property type="match status" value="1"/>
</dbReference>
<dbReference type="InterPro" id="IPR017946">
    <property type="entry name" value="PLC-like_Pdiesterase_TIM-brl"/>
</dbReference>
<dbReference type="PROSITE" id="PS51704">
    <property type="entry name" value="GP_PDE"/>
    <property type="match status" value="1"/>
</dbReference>
<dbReference type="SUPFAM" id="SSF51695">
    <property type="entry name" value="PLC-like phosphodiesterases"/>
    <property type="match status" value="1"/>
</dbReference>
<keyword evidence="3" id="KW-1185">Reference proteome</keyword>
<dbReference type="RefSeq" id="WP_136727952.1">
    <property type="nucleotide sequence ID" value="NZ_SUMC01000045.1"/>
</dbReference>
<proteinExistence type="predicted"/>
<evidence type="ECO:0000313" key="2">
    <source>
        <dbReference type="EMBL" id="TKA04881.1"/>
    </source>
</evidence>
<dbReference type="CDD" id="cd08556">
    <property type="entry name" value="GDPD"/>
    <property type="match status" value="1"/>
</dbReference>
<protein>
    <submittedName>
        <fullName evidence="2">Glycerophosphodiester phosphodiesterase</fullName>
    </submittedName>
</protein>
<feature type="domain" description="GP-PDE" evidence="1">
    <location>
        <begin position="3"/>
        <end position="221"/>
    </location>
</feature>
<reference evidence="2 3" key="1">
    <citation type="submission" date="2019-04" db="EMBL/GenBank/DDBJ databases">
        <title>Streptomyces oryziradicis sp. nov., a novel actinomycete isolated from rhizosphere soil of rice (Oryza sativa L.).</title>
        <authorList>
            <person name="Li C."/>
        </authorList>
    </citation>
    <scope>NUCLEOTIDE SEQUENCE [LARGE SCALE GENOMIC DNA]</scope>
    <source>
        <strain evidence="2 3">NEAU-C40</strain>
    </source>
</reference>
<dbReference type="GO" id="GO:0006629">
    <property type="term" value="P:lipid metabolic process"/>
    <property type="evidence" value="ECO:0007669"/>
    <property type="project" value="InterPro"/>
</dbReference>
<dbReference type="InterPro" id="IPR030395">
    <property type="entry name" value="GP_PDE_dom"/>
</dbReference>
<organism evidence="2 3">
    <name type="scientific">Actinacidiphila oryziradicis</name>
    <dbReference type="NCBI Taxonomy" id="2571141"/>
    <lineage>
        <taxon>Bacteria</taxon>
        <taxon>Bacillati</taxon>
        <taxon>Actinomycetota</taxon>
        <taxon>Actinomycetes</taxon>
        <taxon>Kitasatosporales</taxon>
        <taxon>Streptomycetaceae</taxon>
        <taxon>Actinacidiphila</taxon>
    </lineage>
</organism>
<dbReference type="AlphaFoldDB" id="A0A4U0SBR3"/>
<dbReference type="Proteomes" id="UP000305778">
    <property type="component" value="Unassembled WGS sequence"/>
</dbReference>
<accession>A0A4U0SBR3</accession>
<dbReference type="PANTHER" id="PTHR46211">
    <property type="entry name" value="GLYCEROPHOSPHORYL DIESTER PHOSPHODIESTERASE"/>
    <property type="match status" value="1"/>
</dbReference>
<evidence type="ECO:0000259" key="1">
    <source>
        <dbReference type="PROSITE" id="PS51704"/>
    </source>
</evidence>
<dbReference type="OrthoDB" id="5241788at2"/>
<name>A0A4U0SBR3_9ACTN</name>